<keyword evidence="1" id="KW-0812">Transmembrane</keyword>
<protein>
    <submittedName>
        <fullName evidence="2">Uncharacterized protein</fullName>
    </submittedName>
</protein>
<reference evidence="3" key="1">
    <citation type="submission" date="2015-11" db="EMBL/GenBank/DDBJ databases">
        <authorList>
            <person name="Dogans D."/>
            <person name="Schneider V.M."/>
            <person name="Bradley K.W."/>
            <person name="Asai D.J."/>
            <person name="Bowman C.A."/>
            <person name="Russell D.A."/>
            <person name="Pope W.H."/>
            <person name="Jacobs-Sera D."/>
            <person name="Hendrix R.W."/>
            <person name="Hatfull G.F."/>
        </authorList>
    </citation>
    <scope>NUCLEOTIDE SEQUENCE [LARGE SCALE GENOMIC DNA]</scope>
</reference>
<keyword evidence="3" id="KW-1185">Reference proteome</keyword>
<dbReference type="KEGG" id="vg:40078958"/>
<dbReference type="EMBL" id="KU160654">
    <property type="protein sequence ID" value="ALY09626.1"/>
    <property type="molecule type" value="Genomic_DNA"/>
</dbReference>
<feature type="transmembrane region" description="Helical" evidence="1">
    <location>
        <begin position="12"/>
        <end position="29"/>
    </location>
</feature>
<sequence length="34" mass="3465">MEKPAPKNRHLALMTSGAGGVIAVAGFLMPKGLT</sequence>
<keyword evidence="1" id="KW-0472">Membrane</keyword>
<evidence type="ECO:0000313" key="2">
    <source>
        <dbReference type="EMBL" id="ALY09626.1"/>
    </source>
</evidence>
<dbReference type="Proteomes" id="UP000222336">
    <property type="component" value="Segment"/>
</dbReference>
<evidence type="ECO:0000256" key="1">
    <source>
        <dbReference type="SAM" id="Phobius"/>
    </source>
</evidence>
<organism evidence="2 3">
    <name type="scientific">Arthrobacter phage Laroye</name>
    <dbReference type="NCBI Taxonomy" id="1772305"/>
    <lineage>
        <taxon>Viruses</taxon>
        <taxon>Duplodnaviria</taxon>
        <taxon>Heunggongvirae</taxon>
        <taxon>Uroviricota</taxon>
        <taxon>Caudoviricetes</taxon>
        <taxon>Laroyevirus</taxon>
        <taxon>Laroyevirus laroye</taxon>
    </lineage>
</organism>
<dbReference type="RefSeq" id="YP_009603039.1">
    <property type="nucleotide sequence ID" value="NC_041947.1"/>
</dbReference>
<evidence type="ECO:0000313" key="3">
    <source>
        <dbReference type="Proteomes" id="UP000222336"/>
    </source>
</evidence>
<keyword evidence="1" id="KW-1133">Transmembrane helix</keyword>
<name>A0A0U4IM46_9CAUD</name>
<accession>A0A0U4IM46</accession>
<gene>
    <name evidence="2" type="primary">49</name>
    <name evidence="2" type="ORF">LAROYE_49</name>
</gene>
<proteinExistence type="predicted"/>
<dbReference type="GeneID" id="40078958"/>